<evidence type="ECO:0000313" key="1">
    <source>
        <dbReference type="EMBL" id="KAG9225261.1"/>
    </source>
</evidence>
<comment type="caution">
    <text evidence="1">The sequence shown here is derived from an EMBL/GenBank/DDBJ whole genome shotgun (WGS) entry which is preliminary data.</text>
</comment>
<accession>A0ACB7J7M6</accession>
<dbReference type="Proteomes" id="UP000824881">
    <property type="component" value="Unassembled WGS sequence"/>
</dbReference>
<evidence type="ECO:0000313" key="2">
    <source>
        <dbReference type="Proteomes" id="UP000824881"/>
    </source>
</evidence>
<protein>
    <submittedName>
        <fullName evidence="1">Uncharacterized protein</fullName>
    </submittedName>
</protein>
<sequence length="440" mass="48587">MSPSQVPFAEIHARFDVKTMADHRFRRLLAKSQHHPTTPDPTHISKDHLVPCSTHPVVTALHGPAHHCDPYFRIERVVQFVGELQVVRVTGRFQRRPCGLQSKVWSEETARAAYRINCSGQSAVLIDVCPAPASTSLSCPPSTPLFAAVCVFGVCARPGSTSIAMVALPSTPPSHVAPTIPRHIPVNALGRAFTRVPKSRGENACANEPQRWEGRWVAIKRRAAFHDHRGCESTGSRHLDALHWEFAVKGTGGEREGEDGGAWHGPACTQRPSLENPPAPALFRSDYQLNVDDRLRDEYSDAPQPNPTHAAPCAWHDPWKDTQEGVIVVGILTRMVVSPSPSRTVDILQHTTPSDLYEKVAGHGHGTRQRSTMLKRRRPGPSPRRPKTSPTTSSPPPTPNWTRTPHQSPLNVCATSQASTRHLKWGKRTGNQEKTKRETE</sequence>
<organism evidence="1 2">
    <name type="scientific">Pleurotus cornucopiae</name>
    <name type="common">Cornucopia mushroom</name>
    <dbReference type="NCBI Taxonomy" id="5321"/>
    <lineage>
        <taxon>Eukaryota</taxon>
        <taxon>Fungi</taxon>
        <taxon>Dikarya</taxon>
        <taxon>Basidiomycota</taxon>
        <taxon>Agaricomycotina</taxon>
        <taxon>Agaricomycetes</taxon>
        <taxon>Agaricomycetidae</taxon>
        <taxon>Agaricales</taxon>
        <taxon>Pleurotineae</taxon>
        <taxon>Pleurotaceae</taxon>
        <taxon>Pleurotus</taxon>
    </lineage>
</organism>
<proteinExistence type="predicted"/>
<gene>
    <name evidence="1" type="ORF">CCMSSC00406_0007092</name>
</gene>
<reference evidence="1 2" key="1">
    <citation type="journal article" date="2021" name="Appl. Environ. Microbiol.">
        <title>Genetic linkage and physical mapping for an oyster mushroom Pleurotus cornucopiae and QTL analysis for the trait cap color.</title>
        <authorList>
            <person name="Zhang Y."/>
            <person name="Gao W."/>
            <person name="Sonnenberg A."/>
            <person name="Chen Q."/>
            <person name="Zhang J."/>
            <person name="Huang C."/>
        </authorList>
    </citation>
    <scope>NUCLEOTIDE SEQUENCE [LARGE SCALE GENOMIC DNA]</scope>
    <source>
        <strain evidence="1">CCMSSC00406</strain>
    </source>
</reference>
<name>A0ACB7J7M6_PLECO</name>
<dbReference type="EMBL" id="WQMT02000003">
    <property type="protein sequence ID" value="KAG9225261.1"/>
    <property type="molecule type" value="Genomic_DNA"/>
</dbReference>
<keyword evidence="2" id="KW-1185">Reference proteome</keyword>